<evidence type="ECO:0000259" key="2">
    <source>
        <dbReference type="PROSITE" id="PS50883"/>
    </source>
</evidence>
<dbReference type="OrthoDB" id="9759607at2"/>
<name>A0A3S1BPE4_9BACL</name>
<dbReference type="Proteomes" id="UP000279446">
    <property type="component" value="Unassembled WGS sequence"/>
</dbReference>
<comment type="caution">
    <text evidence="4">The sequence shown here is derived from an EMBL/GenBank/DDBJ whole genome shotgun (WGS) entry which is preliminary data.</text>
</comment>
<evidence type="ECO:0000313" key="4">
    <source>
        <dbReference type="EMBL" id="RUT46341.1"/>
    </source>
</evidence>
<feature type="domain" description="GGDEF" evidence="3">
    <location>
        <begin position="310"/>
        <end position="443"/>
    </location>
</feature>
<feature type="transmembrane region" description="Helical" evidence="1">
    <location>
        <begin position="79"/>
        <end position="104"/>
    </location>
</feature>
<dbReference type="Gene3D" id="3.30.70.270">
    <property type="match status" value="1"/>
</dbReference>
<dbReference type="Gene3D" id="3.20.20.450">
    <property type="entry name" value="EAL domain"/>
    <property type="match status" value="1"/>
</dbReference>
<dbReference type="CDD" id="cd01949">
    <property type="entry name" value="GGDEF"/>
    <property type="match status" value="1"/>
</dbReference>
<reference evidence="4 5" key="1">
    <citation type="submission" date="2018-12" db="EMBL/GenBank/DDBJ databases">
        <authorList>
            <person name="Sun L."/>
            <person name="Chen Z."/>
        </authorList>
    </citation>
    <scope>NUCLEOTIDE SEQUENCE [LARGE SCALE GENOMIC DNA]</scope>
    <source>
        <strain evidence="4 5">DSM 15890</strain>
    </source>
</reference>
<dbReference type="Pfam" id="PF00563">
    <property type="entry name" value="EAL"/>
    <property type="match status" value="1"/>
</dbReference>
<feature type="domain" description="EAL" evidence="2">
    <location>
        <begin position="451"/>
        <end position="704"/>
    </location>
</feature>
<dbReference type="PANTHER" id="PTHR44757">
    <property type="entry name" value="DIGUANYLATE CYCLASE DGCP"/>
    <property type="match status" value="1"/>
</dbReference>
<feature type="transmembrane region" description="Helical" evidence="1">
    <location>
        <begin position="208"/>
        <end position="230"/>
    </location>
</feature>
<dbReference type="FunFam" id="3.20.20.450:FF:000001">
    <property type="entry name" value="Cyclic di-GMP phosphodiesterase yahA"/>
    <property type="match status" value="1"/>
</dbReference>
<dbReference type="PROSITE" id="PS50883">
    <property type="entry name" value="EAL"/>
    <property type="match status" value="1"/>
</dbReference>
<feature type="transmembrane region" description="Helical" evidence="1">
    <location>
        <begin position="183"/>
        <end position="201"/>
    </location>
</feature>
<dbReference type="InterPro" id="IPR029787">
    <property type="entry name" value="Nucleotide_cyclase"/>
</dbReference>
<dbReference type="PROSITE" id="PS50887">
    <property type="entry name" value="GGDEF"/>
    <property type="match status" value="1"/>
</dbReference>
<protein>
    <submittedName>
        <fullName evidence="4">EAL domain-containing protein</fullName>
    </submittedName>
</protein>
<feature type="transmembrane region" description="Helical" evidence="1">
    <location>
        <begin position="143"/>
        <end position="163"/>
    </location>
</feature>
<feature type="transmembrane region" description="Helical" evidence="1">
    <location>
        <begin position="43"/>
        <end position="67"/>
    </location>
</feature>
<gene>
    <name evidence="4" type="ORF">EJP82_12795</name>
</gene>
<dbReference type="EMBL" id="RZNY01000009">
    <property type="protein sequence ID" value="RUT46341.1"/>
    <property type="molecule type" value="Genomic_DNA"/>
</dbReference>
<keyword evidence="1" id="KW-0472">Membrane</keyword>
<dbReference type="InterPro" id="IPR033425">
    <property type="entry name" value="MASE3"/>
</dbReference>
<proteinExistence type="predicted"/>
<accession>A0A3S1BPE4</accession>
<dbReference type="SMART" id="SM00267">
    <property type="entry name" value="GGDEF"/>
    <property type="match status" value="1"/>
</dbReference>
<dbReference type="Pfam" id="PF00990">
    <property type="entry name" value="GGDEF"/>
    <property type="match status" value="1"/>
</dbReference>
<evidence type="ECO:0000259" key="3">
    <source>
        <dbReference type="PROSITE" id="PS50887"/>
    </source>
</evidence>
<organism evidence="4 5">
    <name type="scientific">Paenibacillus anaericanus</name>
    <dbReference type="NCBI Taxonomy" id="170367"/>
    <lineage>
        <taxon>Bacteria</taxon>
        <taxon>Bacillati</taxon>
        <taxon>Bacillota</taxon>
        <taxon>Bacilli</taxon>
        <taxon>Bacillales</taxon>
        <taxon>Paenibacillaceae</taxon>
        <taxon>Paenibacillus</taxon>
    </lineage>
</organism>
<sequence>MQIKVEKRKTIIQGILGLTVMLGVIRLSAIMDGASISANSLQAMNLLAGIICVAVSFAVFAQGWILFTNNLSGRRLYSAVLFSILGTLDVFHIATFSGIHIFGFEPNNSLSMWFLLLSHALGALGLLFIFSFPDREISQRHKVLVFLGAAVLNLGTIFILYIYQKQLPTLFGVNGIGVFERVAQVAIPILYGLGICAIMYIHRKERPAAALTVVTALVFMMLGHILLTFVDPLGTGLEHAIGEWCMGISYYFVLKGVYKLTIEDPFQGQLIIEAQMKHMAYYDDLTGLPNLRKMRECLGGSLESCGEGSNRIGVAVININRFKAINDSLGYSAGDKLLTEVGERLSDLCSPSEVIYRMGEDEFAIVIPGYGDVEAVEMRAEQLLGSVNPAVMIDKTEYHISLSMGLSIFPEDGDSVDQIIQYADMAVHSAKELGLDFIRYTPAMKLRTQSKVELENDMRKGLDRGEFFLEFQPQVSLDSGNTVGMEALVRWNHPTRGLLSPGEFIPLAEESGLIVPLGEWVLRTACQHNKQWQDEGYEPICVSVNLSMRQFRQYNLADRVDMILKEVGLEACYLELEITETMTFDIDTAFEQLHSLKRLGLYISIDDFGTGYSSLYYLKTLPIDRLKIDRSFVKEVMLDGNDAAIVSTITTMAHHLKLKVTAEGVESKDQLEFLKLQNCHEGQGFLFSKPVPAGVFESQFLTRLVG</sequence>
<dbReference type="CDD" id="cd01948">
    <property type="entry name" value="EAL"/>
    <property type="match status" value="1"/>
</dbReference>
<dbReference type="AlphaFoldDB" id="A0A3S1BPE4"/>
<dbReference type="SUPFAM" id="SSF55073">
    <property type="entry name" value="Nucleotide cyclase"/>
    <property type="match status" value="1"/>
</dbReference>
<dbReference type="InterPro" id="IPR035919">
    <property type="entry name" value="EAL_sf"/>
</dbReference>
<dbReference type="NCBIfam" id="TIGR00254">
    <property type="entry name" value="GGDEF"/>
    <property type="match status" value="1"/>
</dbReference>
<dbReference type="SMART" id="SM00052">
    <property type="entry name" value="EAL"/>
    <property type="match status" value="1"/>
</dbReference>
<dbReference type="InterPro" id="IPR043128">
    <property type="entry name" value="Rev_trsase/Diguanyl_cyclase"/>
</dbReference>
<evidence type="ECO:0000256" key="1">
    <source>
        <dbReference type="SAM" id="Phobius"/>
    </source>
</evidence>
<keyword evidence="1" id="KW-1133">Transmembrane helix</keyword>
<dbReference type="InterPro" id="IPR000160">
    <property type="entry name" value="GGDEF_dom"/>
</dbReference>
<dbReference type="Pfam" id="PF17159">
    <property type="entry name" value="MASE3"/>
    <property type="match status" value="1"/>
</dbReference>
<keyword evidence="1" id="KW-0812">Transmembrane</keyword>
<dbReference type="RefSeq" id="WP_127192444.1">
    <property type="nucleotide sequence ID" value="NZ_RZNY01000009.1"/>
</dbReference>
<evidence type="ECO:0000313" key="5">
    <source>
        <dbReference type="Proteomes" id="UP000279446"/>
    </source>
</evidence>
<dbReference type="PANTHER" id="PTHR44757:SF2">
    <property type="entry name" value="BIOFILM ARCHITECTURE MAINTENANCE PROTEIN MBAA"/>
    <property type="match status" value="1"/>
</dbReference>
<dbReference type="SUPFAM" id="SSF141868">
    <property type="entry name" value="EAL domain-like"/>
    <property type="match status" value="1"/>
</dbReference>
<feature type="transmembrane region" description="Helical" evidence="1">
    <location>
        <begin position="12"/>
        <end position="31"/>
    </location>
</feature>
<keyword evidence="5" id="KW-1185">Reference proteome</keyword>
<dbReference type="InterPro" id="IPR052155">
    <property type="entry name" value="Biofilm_reg_signaling"/>
</dbReference>
<dbReference type="InterPro" id="IPR001633">
    <property type="entry name" value="EAL_dom"/>
</dbReference>
<feature type="transmembrane region" description="Helical" evidence="1">
    <location>
        <begin position="110"/>
        <end position="131"/>
    </location>
</feature>